<dbReference type="EMBL" id="KB707935">
    <property type="protein sequence ID" value="EMR84706.1"/>
    <property type="molecule type" value="Genomic_DNA"/>
</dbReference>
<evidence type="ECO:0000313" key="4">
    <source>
        <dbReference type="Proteomes" id="UP000012045"/>
    </source>
</evidence>
<accession>M7TMF4</accession>
<dbReference type="AlphaFoldDB" id="M7TMF4"/>
<protein>
    <submittedName>
        <fullName evidence="3">Uncharacterized protein</fullName>
    </submittedName>
</protein>
<keyword evidence="2" id="KW-0732">Signal</keyword>
<proteinExistence type="predicted"/>
<sequence length="100" mass="10973">MIFMLATLACWAEPSVADHGPEGIVDNLEERNIDIGIEIDIAEGGYINHVKKKDERVSGSIVTSSFIELVESSPLQSPSHSGHRAFPKQNTYSHPPPKSF</sequence>
<evidence type="ECO:0000256" key="2">
    <source>
        <dbReference type="SAM" id="SignalP"/>
    </source>
</evidence>
<feature type="region of interest" description="Disordered" evidence="1">
    <location>
        <begin position="73"/>
        <end position="100"/>
    </location>
</feature>
<feature type="signal peptide" evidence="2">
    <location>
        <begin position="1"/>
        <end position="17"/>
    </location>
</feature>
<name>M7TMF4_BOTF1</name>
<feature type="chain" id="PRO_5004085740" evidence="2">
    <location>
        <begin position="18"/>
        <end position="100"/>
    </location>
</feature>
<dbReference type="Proteomes" id="UP000012045">
    <property type="component" value="Unassembled WGS sequence"/>
</dbReference>
<gene>
    <name evidence="3" type="ORF">BcDW1_6690</name>
</gene>
<evidence type="ECO:0000313" key="3">
    <source>
        <dbReference type="EMBL" id="EMR84706.1"/>
    </source>
</evidence>
<organism evidence="3 4">
    <name type="scientific">Botryotinia fuckeliana (strain BcDW1)</name>
    <name type="common">Noble rot fungus</name>
    <name type="synonym">Botrytis cinerea</name>
    <dbReference type="NCBI Taxonomy" id="1290391"/>
    <lineage>
        <taxon>Eukaryota</taxon>
        <taxon>Fungi</taxon>
        <taxon>Dikarya</taxon>
        <taxon>Ascomycota</taxon>
        <taxon>Pezizomycotina</taxon>
        <taxon>Leotiomycetes</taxon>
        <taxon>Helotiales</taxon>
        <taxon>Sclerotiniaceae</taxon>
        <taxon>Botrytis</taxon>
    </lineage>
</organism>
<reference evidence="4" key="1">
    <citation type="journal article" date="2013" name="Genome Announc.">
        <title>Draft genome sequence of Botrytis cinerea BcDW1, inoculum for noble rot of grape berries.</title>
        <authorList>
            <person name="Blanco-Ulate B."/>
            <person name="Allen G."/>
            <person name="Powell A.L."/>
            <person name="Cantu D."/>
        </authorList>
    </citation>
    <scope>NUCLEOTIDE SEQUENCE [LARGE SCALE GENOMIC DNA]</scope>
    <source>
        <strain evidence="4">BcDW1</strain>
    </source>
</reference>
<dbReference type="HOGENOM" id="CLU_2305626_0_0_1"/>
<evidence type="ECO:0000256" key="1">
    <source>
        <dbReference type="SAM" id="MobiDB-lite"/>
    </source>
</evidence>